<name>A0A6C0H468_9ZZZZ</name>
<evidence type="ECO:0000313" key="2">
    <source>
        <dbReference type="EMBL" id="QHT75334.1"/>
    </source>
</evidence>
<accession>A0A6C0H468</accession>
<protein>
    <submittedName>
        <fullName evidence="2">Uncharacterized protein</fullName>
    </submittedName>
</protein>
<evidence type="ECO:0000256" key="1">
    <source>
        <dbReference type="SAM" id="Coils"/>
    </source>
</evidence>
<proteinExistence type="predicted"/>
<reference evidence="2" key="1">
    <citation type="journal article" date="2020" name="Nature">
        <title>Giant virus diversity and host interactions through global metagenomics.</title>
        <authorList>
            <person name="Schulz F."/>
            <person name="Roux S."/>
            <person name="Paez-Espino D."/>
            <person name="Jungbluth S."/>
            <person name="Walsh D.A."/>
            <person name="Denef V.J."/>
            <person name="McMahon K.D."/>
            <person name="Konstantinidis K.T."/>
            <person name="Eloe-Fadrosh E.A."/>
            <person name="Kyrpides N.C."/>
            <person name="Woyke T."/>
        </authorList>
    </citation>
    <scope>NUCLEOTIDE SEQUENCE</scope>
    <source>
        <strain evidence="2">GVMAG-M-3300023179-63</strain>
    </source>
</reference>
<keyword evidence="1" id="KW-0175">Coiled coil</keyword>
<dbReference type="EMBL" id="MN739867">
    <property type="protein sequence ID" value="QHT75334.1"/>
    <property type="molecule type" value="Genomic_DNA"/>
</dbReference>
<feature type="coiled-coil region" evidence="1">
    <location>
        <begin position="113"/>
        <end position="147"/>
    </location>
</feature>
<sequence>MITNDTKIVETASEYSLKYDEKSEGLRDRTFSELIKDYGPNIICPCMNRNYQITSQFVKSHFNSQKHKNWVIKSQKEHIEIYGHCCAPQDIVNIQNKDLRNLKCNICDLTNKNKTLAQENLKLKESNKSFQDEIALLKTKIIELEDVDVDEYEKFTDCN</sequence>
<organism evidence="2">
    <name type="scientific">viral metagenome</name>
    <dbReference type="NCBI Taxonomy" id="1070528"/>
    <lineage>
        <taxon>unclassified sequences</taxon>
        <taxon>metagenomes</taxon>
        <taxon>organismal metagenomes</taxon>
    </lineage>
</organism>
<dbReference type="AlphaFoldDB" id="A0A6C0H468"/>